<dbReference type="AlphaFoldDB" id="A0A5Z6WCK2"/>
<dbReference type="Pfam" id="PF13304">
    <property type="entry name" value="AAA_21"/>
    <property type="match status" value="1"/>
</dbReference>
<dbReference type="PANTHER" id="PTHR40396:SF1">
    <property type="entry name" value="ATPASE AAA-TYPE CORE DOMAIN-CONTAINING PROTEIN"/>
    <property type="match status" value="1"/>
</dbReference>
<sequence>MIYRFEVEGFKGFSDKLVFDLTHRKNYEFNQDCILDGVVKKSLVYGKNGIGKSNLGLALFDIVAHLTEFNVNDGMYNNYINAVNNSGIARFKYDFKFGDNIVTYLYGKRSVKELVFEELFINDRLVTKFNRVLDSNAYFSLSGTETLNTALAESKISIINYIKNNAILNDGIEKDLFNQFIVFVEKMLYFRSLDSNNYLGLEMGRHLITPDIVERGNVDDFERFLNKAGVKCKLCVMKIQSNNGVVEDIGFDFGSKQIPFYGVASTGTKSLALFYYWLQRFKDEKCVSFIFVDEFDAFYHHSLSMLIVKEMKKAGAQVIITTHNTNVMTNELLRPDCYFIMDDKGITPLFEKTDKELREAHNIEKMYKAGTFND</sequence>
<feature type="domain" description="ATPase AAA-type core" evidence="1">
    <location>
        <begin position="44"/>
        <end position="328"/>
    </location>
</feature>
<dbReference type="InterPro" id="IPR003959">
    <property type="entry name" value="ATPase_AAA_core"/>
</dbReference>
<dbReference type="EMBL" id="AAKLZT010000065">
    <property type="protein sequence ID" value="ECT1962496.1"/>
    <property type="molecule type" value="Genomic_DNA"/>
</dbReference>
<keyword evidence="2" id="KW-0547">Nucleotide-binding</keyword>
<accession>A0A5Z6WCK2</accession>
<reference evidence="2 3" key="1">
    <citation type="submission" date="2018-08" db="EMBL/GenBank/DDBJ databases">
        <authorList>
            <consortium name="GenomeTrakr network: Whole genome sequencing for foodborne pathogen traceback"/>
        </authorList>
    </citation>
    <scope>NUCLEOTIDE SEQUENCE [LARGE SCALE GENOMIC DNA]</scope>
    <source>
        <strain evidence="2 3">FSIS31800810</strain>
    </source>
</reference>
<dbReference type="PANTHER" id="PTHR40396">
    <property type="entry name" value="ATPASE-LIKE PROTEIN"/>
    <property type="match status" value="1"/>
</dbReference>
<dbReference type="InterPro" id="IPR027417">
    <property type="entry name" value="P-loop_NTPase"/>
</dbReference>
<gene>
    <name evidence="2" type="ORF">DXS19_25875</name>
</gene>
<dbReference type="GO" id="GO:0005524">
    <property type="term" value="F:ATP binding"/>
    <property type="evidence" value="ECO:0007669"/>
    <property type="project" value="UniProtKB-KW"/>
</dbReference>
<dbReference type="GO" id="GO:0016887">
    <property type="term" value="F:ATP hydrolysis activity"/>
    <property type="evidence" value="ECO:0007669"/>
    <property type="project" value="InterPro"/>
</dbReference>
<proteinExistence type="predicted"/>
<protein>
    <submittedName>
        <fullName evidence="2">ATP-binding protein</fullName>
    </submittedName>
</protein>
<name>A0A5Z6WCK2_SALET</name>
<dbReference type="SUPFAM" id="SSF52540">
    <property type="entry name" value="P-loop containing nucleoside triphosphate hydrolases"/>
    <property type="match status" value="1"/>
</dbReference>
<evidence type="ECO:0000259" key="1">
    <source>
        <dbReference type="Pfam" id="PF13304"/>
    </source>
</evidence>
<comment type="caution">
    <text evidence="2">The sequence shown here is derived from an EMBL/GenBank/DDBJ whole genome shotgun (WGS) entry which is preliminary data.</text>
</comment>
<organism evidence="2 3">
    <name type="scientific">Salmonella enterica subsp. enterica serovar Saintpaul</name>
    <dbReference type="NCBI Taxonomy" id="90105"/>
    <lineage>
        <taxon>Bacteria</taxon>
        <taxon>Pseudomonadati</taxon>
        <taxon>Pseudomonadota</taxon>
        <taxon>Gammaproteobacteria</taxon>
        <taxon>Enterobacterales</taxon>
        <taxon>Enterobacteriaceae</taxon>
        <taxon>Salmonella</taxon>
    </lineage>
</organism>
<evidence type="ECO:0000313" key="2">
    <source>
        <dbReference type="EMBL" id="ECT1962496.1"/>
    </source>
</evidence>
<keyword evidence="2" id="KW-0067">ATP-binding</keyword>
<dbReference type="Proteomes" id="UP000839892">
    <property type="component" value="Unassembled WGS sequence"/>
</dbReference>
<evidence type="ECO:0000313" key="3">
    <source>
        <dbReference type="Proteomes" id="UP000839892"/>
    </source>
</evidence>
<dbReference type="Gene3D" id="3.40.50.300">
    <property type="entry name" value="P-loop containing nucleotide triphosphate hydrolases"/>
    <property type="match status" value="1"/>
</dbReference>